<feature type="domain" description="GFO/IDH/MocA-like oxidoreductase" evidence="6">
    <location>
        <begin position="166"/>
        <end position="286"/>
    </location>
</feature>
<dbReference type="InterPro" id="IPR036291">
    <property type="entry name" value="NAD(P)-bd_dom_sf"/>
</dbReference>
<evidence type="ECO:0000313" key="8">
    <source>
        <dbReference type="Proteomes" id="UP000195011"/>
    </source>
</evidence>
<evidence type="ECO:0000259" key="6">
    <source>
        <dbReference type="Pfam" id="PF22725"/>
    </source>
</evidence>
<dbReference type="GO" id="GO:0016491">
    <property type="term" value="F:oxidoreductase activity"/>
    <property type="evidence" value="ECO:0007669"/>
    <property type="project" value="UniProtKB-KW"/>
</dbReference>
<gene>
    <name evidence="7" type="primary">yvaA_1</name>
    <name evidence="7" type="ORF">BFL36_03140</name>
</gene>
<organism evidence="7 8">
    <name type="scientific">Clavibacter michiganensis</name>
    <dbReference type="NCBI Taxonomy" id="28447"/>
    <lineage>
        <taxon>Bacteria</taxon>
        <taxon>Bacillati</taxon>
        <taxon>Actinomycetota</taxon>
        <taxon>Actinomycetes</taxon>
        <taxon>Micrococcales</taxon>
        <taxon>Microbacteriaceae</taxon>
        <taxon>Clavibacter</taxon>
    </lineage>
</organism>
<feature type="region of interest" description="Disordered" evidence="4">
    <location>
        <begin position="1"/>
        <end position="32"/>
    </location>
</feature>
<dbReference type="EMBL" id="MDJY01000020">
    <property type="protein sequence ID" value="OUE26882.1"/>
    <property type="molecule type" value="Genomic_DNA"/>
</dbReference>
<accession>A0A251YRL5</accession>
<dbReference type="InterPro" id="IPR055170">
    <property type="entry name" value="GFO_IDH_MocA-like_dom"/>
</dbReference>
<dbReference type="SUPFAM" id="SSF51735">
    <property type="entry name" value="NAD(P)-binding Rossmann-fold domains"/>
    <property type="match status" value="1"/>
</dbReference>
<sequence length="382" mass="40441">MLRPTATGSPALSSIGGVSTPDTAPATPSDPAADAPIRVGIVGYGLAGRVFHAPFLEASPEYRIALVSTSDPDRAALVRERHPGADVVASADALFARSAELDMVVIASPASAHLQQGLQALDAHLAVVMDKPFVATVDEALMLIERAEALGVAFSVFQNRRLDGDFLTVRALIESGRLGDVHRFESTFERWGGPVRDRWQDRETPADAAGISYDLGSHLIDQALQLFGPVVDFASELATVRDGSASDDDAFYSLLHESGVQSHITVSRVAALAGPRFRVLGTAGAYAVHGLDPQEPLLKAGASPTDPGFGEASESDWGTLVESTGDPAGERIPTERGRYADFYAAMADAVRGRGPVPVEPRDSLETVRIVELAHRRSAGDED</sequence>
<keyword evidence="3" id="KW-0520">NAD</keyword>
<dbReference type="PANTHER" id="PTHR43708:SF5">
    <property type="entry name" value="CONSERVED EXPRESSED OXIDOREDUCTASE (EUROFUNG)-RELATED"/>
    <property type="match status" value="1"/>
</dbReference>
<comment type="similarity">
    <text evidence="1">Belongs to the Gfo/Idh/MocA family.</text>
</comment>
<dbReference type="Gene3D" id="3.40.50.720">
    <property type="entry name" value="NAD(P)-binding Rossmann-like Domain"/>
    <property type="match status" value="1"/>
</dbReference>
<feature type="compositionally biased region" description="Low complexity" evidence="4">
    <location>
        <begin position="19"/>
        <end position="32"/>
    </location>
</feature>
<dbReference type="Gene3D" id="3.30.360.10">
    <property type="entry name" value="Dihydrodipicolinate Reductase, domain 2"/>
    <property type="match status" value="1"/>
</dbReference>
<evidence type="ECO:0000259" key="5">
    <source>
        <dbReference type="Pfam" id="PF01408"/>
    </source>
</evidence>
<feature type="region of interest" description="Disordered" evidence="4">
    <location>
        <begin position="297"/>
        <end position="334"/>
    </location>
</feature>
<dbReference type="SUPFAM" id="SSF55347">
    <property type="entry name" value="Glyceraldehyde-3-phosphate dehydrogenase-like, C-terminal domain"/>
    <property type="match status" value="1"/>
</dbReference>
<dbReference type="Proteomes" id="UP000195011">
    <property type="component" value="Unassembled WGS sequence"/>
</dbReference>
<reference evidence="7 8" key="1">
    <citation type="submission" date="2016-08" db="EMBL/GenBank/DDBJ databases">
        <title>Genome sequence of Clavibacter michiganensis spp strain CFBP8017.</title>
        <authorList>
            <person name="Thapa S.P."/>
            <person name="Coaker G."/>
            <person name="Jacques M.-A."/>
        </authorList>
    </citation>
    <scope>NUCLEOTIDE SEQUENCE [LARGE SCALE GENOMIC DNA]</scope>
    <source>
        <strain evidence="7">CFBP8017</strain>
    </source>
</reference>
<evidence type="ECO:0000256" key="4">
    <source>
        <dbReference type="SAM" id="MobiDB-lite"/>
    </source>
</evidence>
<dbReference type="Pfam" id="PF22725">
    <property type="entry name" value="GFO_IDH_MocA_C3"/>
    <property type="match status" value="1"/>
</dbReference>
<evidence type="ECO:0000256" key="1">
    <source>
        <dbReference type="ARBA" id="ARBA00010928"/>
    </source>
</evidence>
<dbReference type="InterPro" id="IPR051317">
    <property type="entry name" value="Gfo/Idh/MocA_oxidoreduct"/>
</dbReference>
<proteinExistence type="inferred from homology"/>
<keyword evidence="2" id="KW-0560">Oxidoreductase</keyword>
<evidence type="ECO:0000256" key="3">
    <source>
        <dbReference type="ARBA" id="ARBA00023027"/>
    </source>
</evidence>
<dbReference type="PANTHER" id="PTHR43708">
    <property type="entry name" value="CONSERVED EXPRESSED OXIDOREDUCTASE (EUROFUNG)"/>
    <property type="match status" value="1"/>
</dbReference>
<feature type="domain" description="Gfo/Idh/MocA-like oxidoreductase N-terminal" evidence="5">
    <location>
        <begin position="37"/>
        <end position="156"/>
    </location>
</feature>
<protein>
    <submittedName>
        <fullName evidence="7">Putative oxidoreductase YvaA</fullName>
    </submittedName>
</protein>
<dbReference type="GO" id="GO:0000166">
    <property type="term" value="F:nucleotide binding"/>
    <property type="evidence" value="ECO:0007669"/>
    <property type="project" value="InterPro"/>
</dbReference>
<evidence type="ECO:0000313" key="7">
    <source>
        <dbReference type="EMBL" id="OUE26882.1"/>
    </source>
</evidence>
<comment type="caution">
    <text evidence="7">The sequence shown here is derived from an EMBL/GenBank/DDBJ whole genome shotgun (WGS) entry which is preliminary data.</text>
</comment>
<name>A0A251YRL5_9MICO</name>
<dbReference type="Pfam" id="PF01408">
    <property type="entry name" value="GFO_IDH_MocA"/>
    <property type="match status" value="1"/>
</dbReference>
<dbReference type="InterPro" id="IPR000683">
    <property type="entry name" value="Gfo/Idh/MocA-like_OxRdtase_N"/>
</dbReference>
<feature type="compositionally biased region" description="Polar residues" evidence="4">
    <location>
        <begin position="1"/>
        <end position="12"/>
    </location>
</feature>
<evidence type="ECO:0000256" key="2">
    <source>
        <dbReference type="ARBA" id="ARBA00023002"/>
    </source>
</evidence>
<dbReference type="AlphaFoldDB" id="A0A251YRL5"/>